<keyword evidence="3" id="KW-1185">Reference proteome</keyword>
<keyword evidence="1" id="KW-0812">Transmembrane</keyword>
<dbReference type="Proteomes" id="UP001178888">
    <property type="component" value="Unassembled WGS sequence"/>
</dbReference>
<proteinExistence type="predicted"/>
<organism evidence="2 3">
    <name type="scientific">Bacillus salipaludis</name>
    <dbReference type="NCBI Taxonomy" id="2547811"/>
    <lineage>
        <taxon>Bacteria</taxon>
        <taxon>Bacillati</taxon>
        <taxon>Bacillota</taxon>
        <taxon>Bacilli</taxon>
        <taxon>Bacillales</taxon>
        <taxon>Bacillaceae</taxon>
        <taxon>Bacillus</taxon>
    </lineage>
</organism>
<evidence type="ECO:0000313" key="3">
    <source>
        <dbReference type="Proteomes" id="UP001178888"/>
    </source>
</evidence>
<evidence type="ECO:0000313" key="2">
    <source>
        <dbReference type="EMBL" id="MDQ6595873.1"/>
    </source>
</evidence>
<keyword evidence="1" id="KW-1133">Transmembrane helix</keyword>
<dbReference type="RefSeq" id="WP_308912943.1">
    <property type="nucleotide sequence ID" value="NZ_JAVGVR010000001.1"/>
</dbReference>
<name>A0AA90TVH4_9BACI</name>
<accession>A0AA90TVH4</accession>
<sequence>MIGLIIAIIVFNLTAFKTNKILTANLIAHIWVFTVALQSLFDIIIEFKFHAYWYFGKEVDWSGLIPHLFLVPPVNMIFLNRFPYTANLLKKAVYIFFFVIAILLYELVTLLPEPWGYFHYGWWTLWHAAILDPFLLLILLGYYRWVRHLEKKALGKPK</sequence>
<gene>
    <name evidence="2" type="ORF">RCG21_05615</name>
</gene>
<feature type="transmembrane region" description="Helical" evidence="1">
    <location>
        <begin position="61"/>
        <end position="80"/>
    </location>
</feature>
<feature type="transmembrane region" description="Helical" evidence="1">
    <location>
        <begin position="92"/>
        <end position="111"/>
    </location>
</feature>
<reference evidence="2" key="1">
    <citation type="submission" date="2023-08" db="EMBL/GenBank/DDBJ databases">
        <title>Nitrogen cycling bacteria in agricultural field soils.</title>
        <authorList>
            <person name="Jang J."/>
        </authorList>
    </citation>
    <scope>NUCLEOTIDE SEQUENCE</scope>
    <source>
        <strain evidence="2">PS3-36</strain>
    </source>
</reference>
<dbReference type="EMBL" id="JAVGVR010000001">
    <property type="protein sequence ID" value="MDQ6595873.1"/>
    <property type="molecule type" value="Genomic_DNA"/>
</dbReference>
<comment type="caution">
    <text evidence="2">The sequence shown here is derived from an EMBL/GenBank/DDBJ whole genome shotgun (WGS) entry which is preliminary data.</text>
</comment>
<feature type="transmembrane region" description="Helical" evidence="1">
    <location>
        <begin position="123"/>
        <end position="143"/>
    </location>
</feature>
<protein>
    <submittedName>
        <fullName evidence="2">Uncharacterized protein</fullName>
    </submittedName>
</protein>
<dbReference type="AlphaFoldDB" id="A0AA90TVH4"/>
<evidence type="ECO:0000256" key="1">
    <source>
        <dbReference type="SAM" id="Phobius"/>
    </source>
</evidence>
<feature type="transmembrane region" description="Helical" evidence="1">
    <location>
        <begin position="21"/>
        <end position="41"/>
    </location>
</feature>
<keyword evidence="1" id="KW-0472">Membrane</keyword>